<evidence type="ECO:0000313" key="1">
    <source>
        <dbReference type="EnsemblMetazoa" id="GPPI040623-PA"/>
    </source>
</evidence>
<organism evidence="1 2">
    <name type="scientific">Glossina palpalis gambiensis</name>
    <dbReference type="NCBI Taxonomy" id="67801"/>
    <lineage>
        <taxon>Eukaryota</taxon>
        <taxon>Metazoa</taxon>
        <taxon>Ecdysozoa</taxon>
        <taxon>Arthropoda</taxon>
        <taxon>Hexapoda</taxon>
        <taxon>Insecta</taxon>
        <taxon>Pterygota</taxon>
        <taxon>Neoptera</taxon>
        <taxon>Endopterygota</taxon>
        <taxon>Diptera</taxon>
        <taxon>Brachycera</taxon>
        <taxon>Muscomorpha</taxon>
        <taxon>Hippoboscoidea</taxon>
        <taxon>Glossinidae</taxon>
        <taxon>Glossina</taxon>
    </lineage>
</organism>
<evidence type="ECO:0000313" key="2">
    <source>
        <dbReference type="Proteomes" id="UP000092460"/>
    </source>
</evidence>
<dbReference type="AlphaFoldDB" id="A0A1B0BU69"/>
<accession>A0A1B0BU69</accession>
<sequence>MGQATIITLNEIIITLLRIEDMFINTLDLCLLAYAYLHRREYGGNFKIHYELGYHQHYHLHRGGLLSGRV</sequence>
<reference evidence="1" key="2">
    <citation type="submission" date="2020-05" db="UniProtKB">
        <authorList>
            <consortium name="EnsemblMetazoa"/>
        </authorList>
    </citation>
    <scope>IDENTIFICATION</scope>
    <source>
        <strain evidence="1">IAEA</strain>
    </source>
</reference>
<dbReference type="VEuPathDB" id="VectorBase:GPPI040623"/>
<dbReference type="EnsemblMetazoa" id="GPPI040623-RA">
    <property type="protein sequence ID" value="GPPI040623-PA"/>
    <property type="gene ID" value="GPPI040623"/>
</dbReference>
<dbReference type="Proteomes" id="UP000092460">
    <property type="component" value="Unassembled WGS sequence"/>
</dbReference>
<keyword evidence="2" id="KW-1185">Reference proteome</keyword>
<protein>
    <submittedName>
        <fullName evidence="1">Uncharacterized protein</fullName>
    </submittedName>
</protein>
<proteinExistence type="predicted"/>
<dbReference type="EMBL" id="JXJN01020507">
    <property type="status" value="NOT_ANNOTATED_CDS"/>
    <property type="molecule type" value="Genomic_DNA"/>
</dbReference>
<reference evidence="2" key="1">
    <citation type="submission" date="2015-01" db="EMBL/GenBank/DDBJ databases">
        <authorList>
            <person name="Aksoy S."/>
            <person name="Warren W."/>
            <person name="Wilson R.K."/>
        </authorList>
    </citation>
    <scope>NUCLEOTIDE SEQUENCE [LARGE SCALE GENOMIC DNA]</scope>
    <source>
        <strain evidence="2">IAEA</strain>
    </source>
</reference>
<name>A0A1B0BU69_9MUSC</name>